<gene>
    <name evidence="4" type="primary">YK82</name>
    <name evidence="4" type="ORF">NBO_501g0006</name>
</gene>
<proteinExistence type="predicted"/>
<dbReference type="InterPro" id="IPR036427">
    <property type="entry name" value="Bromodomain-like_sf"/>
</dbReference>
<dbReference type="Gene3D" id="1.20.920.10">
    <property type="entry name" value="Bromodomain-like"/>
    <property type="match status" value="2"/>
</dbReference>
<organism evidence="4 5">
    <name type="scientific">Nosema bombycis (strain CQ1 / CVCC 102059)</name>
    <name type="common">Microsporidian parasite</name>
    <name type="synonym">Pebrine of silkworm</name>
    <dbReference type="NCBI Taxonomy" id="578461"/>
    <lineage>
        <taxon>Eukaryota</taxon>
        <taxon>Fungi</taxon>
        <taxon>Fungi incertae sedis</taxon>
        <taxon>Microsporidia</taxon>
        <taxon>Nosematidae</taxon>
        <taxon>Nosema</taxon>
    </lineage>
</organism>
<dbReference type="PROSITE" id="PS50014">
    <property type="entry name" value="BROMODOMAIN_2"/>
    <property type="match status" value="2"/>
</dbReference>
<dbReference type="SUPFAM" id="SSF47370">
    <property type="entry name" value="Bromodomain"/>
    <property type="match status" value="2"/>
</dbReference>
<dbReference type="SMART" id="SM00297">
    <property type="entry name" value="BROMO"/>
    <property type="match status" value="2"/>
</dbReference>
<dbReference type="OMA" id="KINWPFL"/>
<protein>
    <submittedName>
        <fullName evidence="4">Bromodomain-containing protein</fullName>
    </submittedName>
</protein>
<evidence type="ECO:0000256" key="2">
    <source>
        <dbReference type="PROSITE-ProRule" id="PRU00035"/>
    </source>
</evidence>
<dbReference type="Proteomes" id="UP000016927">
    <property type="component" value="Unassembled WGS sequence"/>
</dbReference>
<keyword evidence="5" id="KW-1185">Reference proteome</keyword>
<evidence type="ECO:0000259" key="3">
    <source>
        <dbReference type="PROSITE" id="PS50014"/>
    </source>
</evidence>
<feature type="domain" description="Bromo" evidence="3">
    <location>
        <begin position="165"/>
        <end position="235"/>
    </location>
</feature>
<dbReference type="InterPro" id="IPR050935">
    <property type="entry name" value="Bromo_chromatin_reader"/>
</dbReference>
<name>R0M2E7_NOSB1</name>
<dbReference type="HOGENOM" id="CLU_001499_5_1_1"/>
<evidence type="ECO:0000313" key="4">
    <source>
        <dbReference type="EMBL" id="EOB12214.1"/>
    </source>
</evidence>
<dbReference type="GO" id="GO:0005634">
    <property type="term" value="C:nucleus"/>
    <property type="evidence" value="ECO:0007669"/>
    <property type="project" value="TreeGrafter"/>
</dbReference>
<dbReference type="EMBL" id="KB909409">
    <property type="protein sequence ID" value="EOB12214.1"/>
    <property type="molecule type" value="Genomic_DNA"/>
</dbReference>
<dbReference type="GO" id="GO:0006338">
    <property type="term" value="P:chromatin remodeling"/>
    <property type="evidence" value="ECO:0007669"/>
    <property type="project" value="TreeGrafter"/>
</dbReference>
<evidence type="ECO:0000256" key="1">
    <source>
        <dbReference type="ARBA" id="ARBA00023117"/>
    </source>
</evidence>
<dbReference type="InterPro" id="IPR001487">
    <property type="entry name" value="Bromodomain"/>
</dbReference>
<reference evidence="4 5" key="1">
    <citation type="journal article" date="2013" name="BMC Genomics">
        <title>Comparative genomics of parasitic silkworm microsporidia reveal an association between genome expansion and host adaptation.</title>
        <authorList>
            <person name="Pan G."/>
            <person name="Xu J."/>
            <person name="Li T."/>
            <person name="Xia Q."/>
            <person name="Liu S.L."/>
            <person name="Zhang G."/>
            <person name="Li S."/>
            <person name="Li C."/>
            <person name="Liu H."/>
            <person name="Yang L."/>
            <person name="Liu T."/>
            <person name="Zhang X."/>
            <person name="Wu Z."/>
            <person name="Fan W."/>
            <person name="Dang X."/>
            <person name="Xiang H."/>
            <person name="Tao M."/>
            <person name="Li Y."/>
            <person name="Hu J."/>
            <person name="Li Z."/>
            <person name="Lin L."/>
            <person name="Luo J."/>
            <person name="Geng L."/>
            <person name="Wang L."/>
            <person name="Long M."/>
            <person name="Wan Y."/>
            <person name="He N."/>
            <person name="Zhang Z."/>
            <person name="Lu C."/>
            <person name="Keeling P.J."/>
            <person name="Wang J."/>
            <person name="Xiang Z."/>
            <person name="Zhou Z."/>
        </authorList>
    </citation>
    <scope>NUCLEOTIDE SEQUENCE [LARGE SCALE GENOMIC DNA]</scope>
    <source>
        <strain evidence="5">CQ1 / CVCC 102059</strain>
    </source>
</reference>
<dbReference type="STRING" id="578461.R0M2E7"/>
<keyword evidence="1 2" id="KW-0103">Bromodomain</keyword>
<feature type="domain" description="Bromo" evidence="3">
    <location>
        <begin position="24"/>
        <end position="96"/>
    </location>
</feature>
<dbReference type="VEuPathDB" id="MicrosporidiaDB:NBO_501g0006"/>
<dbReference type="AlphaFoldDB" id="R0M2E7"/>
<dbReference type="InterPro" id="IPR027353">
    <property type="entry name" value="NET_dom"/>
</dbReference>
<dbReference type="GO" id="GO:0000785">
    <property type="term" value="C:chromatin"/>
    <property type="evidence" value="ECO:0007669"/>
    <property type="project" value="TreeGrafter"/>
</dbReference>
<evidence type="ECO:0000313" key="5">
    <source>
        <dbReference type="Proteomes" id="UP000016927"/>
    </source>
</evidence>
<dbReference type="OrthoDB" id="784962at2759"/>
<accession>R0M2E7</accession>
<dbReference type="Pfam" id="PF00439">
    <property type="entry name" value="Bromodomain"/>
    <property type="match status" value="2"/>
</dbReference>
<dbReference type="Pfam" id="PF17035">
    <property type="entry name" value="BET"/>
    <property type="match status" value="1"/>
</dbReference>
<dbReference type="PANTHER" id="PTHR22880:SF225">
    <property type="entry name" value="BROMODOMAIN-CONTAINING PROTEIN BET-1-RELATED"/>
    <property type="match status" value="1"/>
</dbReference>
<dbReference type="PANTHER" id="PTHR22880">
    <property type="entry name" value="FALZ-RELATED BROMODOMAIN-CONTAINING PROTEINS"/>
    <property type="match status" value="1"/>
</dbReference>
<dbReference type="GO" id="GO:0006355">
    <property type="term" value="P:regulation of DNA-templated transcription"/>
    <property type="evidence" value="ECO:0007669"/>
    <property type="project" value="TreeGrafter"/>
</dbReference>
<sequence>MLIEDEALLEHQLKYCSQVLNKLRKNSNAFPFLEPVDPVKLGIPDYPLKITHPMDLSTIKKKLDSKVYTSPKEFSDDVYLMFNNCYTYNPSTYEVYQMAKSLENIFNEAMTHLPQEVVKKKKKANDVFIPDRTKQPKRNIRTMDSMKLEDYEFCADILHELTKPKYKALNWPFLEPVDRNLIPSYYEIIKNPMDLKKMRDKLDQKVYGSVDEFIQDLRLMIDNCYKFNEVGSDVYNCGIGLNDVINNLISKYEPKDIKGRILELKKKILAYTKEIKQLENKLQNKPDNTVPSIRCYQLSERIDIGNKILCLNKQQTENVARIIQKHGAGEYVENNEIEIDLKLVPDNVFEEVDMYISKLDVGIDDERNEEIN</sequence>
<dbReference type="PRINTS" id="PR00503">
    <property type="entry name" value="BROMODOMAIN"/>
</dbReference>